<dbReference type="Gene3D" id="1.10.10.10">
    <property type="entry name" value="Winged helix-like DNA-binding domain superfamily/Winged helix DNA-binding domain"/>
    <property type="match status" value="1"/>
</dbReference>
<keyword evidence="2" id="KW-0805">Transcription regulation</keyword>
<comment type="caution">
    <text evidence="6">The sequence shown here is derived from an EMBL/GenBank/DDBJ whole genome shotgun (WGS) entry which is preliminary data.</text>
</comment>
<organism evidence="6 7">
    <name type="scientific">Bombella pollinis</name>
    <dbReference type="NCBI Taxonomy" id="2967337"/>
    <lineage>
        <taxon>Bacteria</taxon>
        <taxon>Pseudomonadati</taxon>
        <taxon>Pseudomonadota</taxon>
        <taxon>Alphaproteobacteria</taxon>
        <taxon>Acetobacterales</taxon>
        <taxon>Acetobacteraceae</taxon>
        <taxon>Bombella</taxon>
    </lineage>
</organism>
<dbReference type="Pfam" id="PF00126">
    <property type="entry name" value="HTH_1"/>
    <property type="match status" value="1"/>
</dbReference>
<gene>
    <name evidence="6" type="ORF">NQF89_03015</name>
</gene>
<sequence length="304" mass="32952">MEIRHFRYFVTIAETGNITHAAEKLGMEQPPLSQQIRRLEHTLGIALFRRQARGVSLTEAGRALLPHARLILDLRRQFIEDAHGLARGEKGHLRIGLAGAVPLLPSIPFAIRQFSTIAPGVTLSLEESNTPALCEALLSYRTDITILRPPVPDQANVHVIPLLDEPTLIALPKGHPFTDVAEIHLSRLATEPLIIFPRELGPGFFDAILAAYRDAGVTPALGQQAPQIAGTIPLVAAGLGVSIVPQSLHQLHTGGVTFHKIARPAPHAALAIGVRRGEQPPLINHFISVLQQACKTHTELPDLP</sequence>
<evidence type="ECO:0000256" key="3">
    <source>
        <dbReference type="ARBA" id="ARBA00023125"/>
    </source>
</evidence>
<name>A0ABT3WMK8_9PROT</name>
<accession>A0ABT3WMK8</accession>
<keyword evidence="7" id="KW-1185">Reference proteome</keyword>
<evidence type="ECO:0000259" key="5">
    <source>
        <dbReference type="PROSITE" id="PS50931"/>
    </source>
</evidence>
<proteinExistence type="inferred from homology"/>
<dbReference type="InterPro" id="IPR000847">
    <property type="entry name" value="LysR_HTH_N"/>
</dbReference>
<keyword evidence="4" id="KW-0804">Transcription</keyword>
<dbReference type="PROSITE" id="PS50931">
    <property type="entry name" value="HTH_LYSR"/>
    <property type="match status" value="1"/>
</dbReference>
<dbReference type="PRINTS" id="PR00039">
    <property type="entry name" value="HTHLYSR"/>
</dbReference>
<evidence type="ECO:0000313" key="7">
    <source>
        <dbReference type="Proteomes" id="UP001165575"/>
    </source>
</evidence>
<dbReference type="Pfam" id="PF03466">
    <property type="entry name" value="LysR_substrate"/>
    <property type="match status" value="1"/>
</dbReference>
<dbReference type="InterPro" id="IPR036390">
    <property type="entry name" value="WH_DNA-bd_sf"/>
</dbReference>
<reference evidence="6 7" key="1">
    <citation type="submission" date="2022-07" db="EMBL/GenBank/DDBJ databases">
        <title>Bombella genomes.</title>
        <authorList>
            <person name="Harer L."/>
            <person name="Styblova S."/>
            <person name="Ehrmann M."/>
        </authorList>
    </citation>
    <scope>NUCLEOTIDE SEQUENCE [LARGE SCALE GENOMIC DNA]</scope>
    <source>
        <strain evidence="6 7">TMW 2.2556</strain>
    </source>
</reference>
<dbReference type="Gene3D" id="3.40.190.10">
    <property type="entry name" value="Periplasmic binding protein-like II"/>
    <property type="match status" value="2"/>
</dbReference>
<dbReference type="InterPro" id="IPR005119">
    <property type="entry name" value="LysR_subst-bd"/>
</dbReference>
<dbReference type="PANTHER" id="PTHR30346">
    <property type="entry name" value="TRANSCRIPTIONAL DUAL REGULATOR HCAR-RELATED"/>
    <property type="match status" value="1"/>
</dbReference>
<dbReference type="SUPFAM" id="SSF53850">
    <property type="entry name" value="Periplasmic binding protein-like II"/>
    <property type="match status" value="1"/>
</dbReference>
<dbReference type="RefSeq" id="WP_155573332.1">
    <property type="nucleotide sequence ID" value="NZ_JANIDX010000002.1"/>
</dbReference>
<dbReference type="SUPFAM" id="SSF46785">
    <property type="entry name" value="Winged helix' DNA-binding domain"/>
    <property type="match status" value="1"/>
</dbReference>
<evidence type="ECO:0000256" key="1">
    <source>
        <dbReference type="ARBA" id="ARBA00009437"/>
    </source>
</evidence>
<protein>
    <submittedName>
        <fullName evidence="6">LysR family transcriptional regulator</fullName>
    </submittedName>
</protein>
<dbReference type="Proteomes" id="UP001165575">
    <property type="component" value="Unassembled WGS sequence"/>
</dbReference>
<evidence type="ECO:0000313" key="6">
    <source>
        <dbReference type="EMBL" id="MCX5619395.1"/>
    </source>
</evidence>
<dbReference type="EMBL" id="JANIDX010000002">
    <property type="protein sequence ID" value="MCX5619395.1"/>
    <property type="molecule type" value="Genomic_DNA"/>
</dbReference>
<comment type="similarity">
    <text evidence="1">Belongs to the LysR transcriptional regulatory family.</text>
</comment>
<keyword evidence="3" id="KW-0238">DNA-binding</keyword>
<feature type="domain" description="HTH lysR-type" evidence="5">
    <location>
        <begin position="1"/>
        <end position="58"/>
    </location>
</feature>
<dbReference type="PANTHER" id="PTHR30346:SF30">
    <property type="entry name" value="SMALL NEUTRAL PROTEASE REGULATORY PROTEIN"/>
    <property type="match status" value="1"/>
</dbReference>
<dbReference type="InterPro" id="IPR036388">
    <property type="entry name" value="WH-like_DNA-bd_sf"/>
</dbReference>
<evidence type="ECO:0000256" key="4">
    <source>
        <dbReference type="ARBA" id="ARBA00023163"/>
    </source>
</evidence>
<evidence type="ECO:0000256" key="2">
    <source>
        <dbReference type="ARBA" id="ARBA00023015"/>
    </source>
</evidence>